<evidence type="ECO:0000313" key="18">
    <source>
        <dbReference type="Proteomes" id="UP000474718"/>
    </source>
</evidence>
<dbReference type="InterPro" id="IPR036394">
    <property type="entry name" value="Ribosomal_uL22_sf"/>
</dbReference>
<dbReference type="EMBL" id="WWVX01000008">
    <property type="protein sequence ID" value="MZL70572.1"/>
    <property type="molecule type" value="Genomic_DNA"/>
</dbReference>
<comment type="similarity">
    <text evidence="2 10 11">Belongs to the universal ribosomal protein uL22 family.</text>
</comment>
<evidence type="ECO:0000256" key="4">
    <source>
        <dbReference type="ARBA" id="ARBA00022730"/>
    </source>
</evidence>
<dbReference type="HAMAP" id="MF_01331_B">
    <property type="entry name" value="Ribosomal_uL22_B"/>
    <property type="match status" value="1"/>
</dbReference>
<protein>
    <recommendedName>
        <fullName evidence="9 10">Large ribosomal subunit protein uL22</fullName>
    </recommendedName>
</protein>
<dbReference type="SUPFAM" id="SSF54843">
    <property type="entry name" value="Ribosomal protein L22"/>
    <property type="match status" value="1"/>
</dbReference>
<name>A0AAP1LGY9_9FIRM</name>
<evidence type="ECO:0000256" key="7">
    <source>
        <dbReference type="ARBA" id="ARBA00023274"/>
    </source>
</evidence>
<keyword evidence="18" id="KW-1185">Reference proteome</keyword>
<keyword evidence="5 10" id="KW-0694">RNA-binding</keyword>
<keyword evidence="4 10" id="KW-0699">rRNA-binding</keyword>
<dbReference type="Proteomes" id="UP000474718">
    <property type="component" value="Unassembled WGS sequence"/>
</dbReference>
<evidence type="ECO:0000313" key="15">
    <source>
        <dbReference type="EMBL" id="MZL70572.1"/>
    </source>
</evidence>
<dbReference type="GO" id="GO:0006412">
    <property type="term" value="P:translation"/>
    <property type="evidence" value="ECO:0007669"/>
    <property type="project" value="UniProtKB-UniRule"/>
</dbReference>
<evidence type="ECO:0000256" key="11">
    <source>
        <dbReference type="RuleBase" id="RU004005"/>
    </source>
</evidence>
<comment type="subunit">
    <text evidence="3 10 12">Part of the 50S ribosomal subunit.</text>
</comment>
<comment type="caution">
    <text evidence="16">The sequence shown here is derived from an EMBL/GenBank/DDBJ whole genome shotgun (WGS) entry which is preliminary data.</text>
</comment>
<comment type="function">
    <text evidence="8">This protein binds specifically to 23S rRNA; its binding is stimulated by other ribosomal proteins, e.g. L4, L17, and L20. It is important during the early stages of 50S assembly. It makes multiple contacts with different domains of the 23S rRNA in the assembled 50S subunit and ribosome.</text>
</comment>
<dbReference type="EMBL" id="FQVY01000003">
    <property type="protein sequence ID" value="SHG37210.1"/>
    <property type="molecule type" value="Genomic_DNA"/>
</dbReference>
<dbReference type="PANTHER" id="PTHR13501">
    <property type="entry name" value="CHLOROPLAST 50S RIBOSOMAL PROTEIN L22-RELATED"/>
    <property type="match status" value="1"/>
</dbReference>
<reference evidence="14" key="4">
    <citation type="submission" date="2022-06" db="EMBL/GenBank/DDBJ databases">
        <title>Isolation of gut microbiota from human fecal samples.</title>
        <authorList>
            <person name="Pamer E.G."/>
            <person name="Barat B."/>
            <person name="Waligurski E."/>
            <person name="Medina S."/>
            <person name="Paddock L."/>
            <person name="Mostad J."/>
        </authorList>
    </citation>
    <scope>NUCLEOTIDE SEQUENCE</scope>
    <source>
        <strain evidence="14">DFI.7.96</strain>
    </source>
</reference>
<comment type="function">
    <text evidence="1 10">The globular domain of the protein is located near the polypeptide exit tunnel on the outside of the subunit, while an extended beta-hairpin is found that lines the wall of the exit tunnel in the center of the 70S ribosome.</text>
</comment>
<dbReference type="AlphaFoldDB" id="A0AAP1LGY9"/>
<dbReference type="Proteomes" id="UP000184089">
    <property type="component" value="Unassembled WGS sequence"/>
</dbReference>
<reference evidence="16" key="2">
    <citation type="submission" date="2016-11" db="EMBL/GenBank/DDBJ databases">
        <authorList>
            <person name="Varghese N."/>
            <person name="Submissions S."/>
        </authorList>
    </citation>
    <scope>NUCLEOTIDE SEQUENCE</scope>
    <source>
        <strain evidence="16">DSM 4029</strain>
    </source>
</reference>
<accession>A0AAP1LGY9</accession>
<dbReference type="InterPro" id="IPR001063">
    <property type="entry name" value="Ribosomal_uL22"/>
</dbReference>
<evidence type="ECO:0000313" key="14">
    <source>
        <dbReference type="EMBL" id="MCQ4949423.1"/>
    </source>
</evidence>
<reference evidence="17" key="1">
    <citation type="submission" date="2016-11" db="EMBL/GenBank/DDBJ databases">
        <authorList>
            <person name="Jaros S."/>
            <person name="Januszkiewicz K."/>
            <person name="Wedrychowicz H."/>
        </authorList>
    </citation>
    <scope>NUCLEOTIDE SEQUENCE [LARGE SCALE GENOMIC DNA]</scope>
    <source>
        <strain evidence="17">DSM 4029</strain>
    </source>
</reference>
<evidence type="ECO:0000256" key="10">
    <source>
        <dbReference type="HAMAP-Rule" id="MF_01331"/>
    </source>
</evidence>
<evidence type="ECO:0000313" key="17">
    <source>
        <dbReference type="Proteomes" id="UP000184089"/>
    </source>
</evidence>
<dbReference type="PANTHER" id="PTHR13501:SF8">
    <property type="entry name" value="LARGE RIBOSOMAL SUBUNIT PROTEIN UL22M"/>
    <property type="match status" value="1"/>
</dbReference>
<evidence type="ECO:0000256" key="5">
    <source>
        <dbReference type="ARBA" id="ARBA00022884"/>
    </source>
</evidence>
<keyword evidence="7 10" id="KW-0687">Ribonucleoprotein</keyword>
<dbReference type="GO" id="GO:0022625">
    <property type="term" value="C:cytosolic large ribosomal subunit"/>
    <property type="evidence" value="ECO:0007669"/>
    <property type="project" value="TreeGrafter"/>
</dbReference>
<sequence length="111" mass="12651">MEARAYLRHLRIAPRKVQIVLDLIRNQPADKAMAILKHTPKSASEPLQKLLKSAMANAENNHNMDKNSLYVAECFVCPGPTLKRIRPRAQGRAFHVLKRTSHVTMVLKEKE</sequence>
<gene>
    <name evidence="10 14" type="primary">rplV</name>
    <name evidence="15" type="ORF">GT747_12515</name>
    <name evidence="14" type="ORF">NE646_07050</name>
    <name evidence="16" type="ORF">SAMN05444424_2278</name>
</gene>
<evidence type="ECO:0000313" key="16">
    <source>
        <dbReference type="EMBL" id="SHG37210.1"/>
    </source>
</evidence>
<dbReference type="InterPro" id="IPR005727">
    <property type="entry name" value="Ribosomal_uL22_bac/chlpt-type"/>
</dbReference>
<evidence type="ECO:0000256" key="9">
    <source>
        <dbReference type="ARBA" id="ARBA00035207"/>
    </source>
</evidence>
<dbReference type="Gene3D" id="3.90.470.10">
    <property type="entry name" value="Ribosomal protein L22/L17"/>
    <property type="match status" value="1"/>
</dbReference>
<evidence type="ECO:0000256" key="12">
    <source>
        <dbReference type="RuleBase" id="RU004006"/>
    </source>
</evidence>
<dbReference type="CDD" id="cd00336">
    <property type="entry name" value="Ribosomal_L22"/>
    <property type="match status" value="1"/>
</dbReference>
<evidence type="ECO:0000256" key="13">
    <source>
        <dbReference type="RuleBase" id="RU004008"/>
    </source>
</evidence>
<evidence type="ECO:0000256" key="1">
    <source>
        <dbReference type="ARBA" id="ARBA00003478"/>
    </source>
</evidence>
<comment type="function">
    <text evidence="10 13">This protein binds specifically to 23S rRNA; its binding is stimulated by other ribosomal proteins, e.g., L4, L17, and L20. It is important during the early stages of 50S assembly. It makes multiple contacts with different domains of the 23S rRNA in the assembled 50S subunit and ribosome.</text>
</comment>
<evidence type="ECO:0000256" key="2">
    <source>
        <dbReference type="ARBA" id="ARBA00009451"/>
    </source>
</evidence>
<keyword evidence="6 10" id="KW-0689">Ribosomal protein</keyword>
<reference evidence="15 18" key="3">
    <citation type="journal article" date="2019" name="Nat. Med.">
        <title>A library of human gut bacterial isolates paired with longitudinal multiomics data enables mechanistic microbiome research.</title>
        <authorList>
            <person name="Poyet M."/>
            <person name="Groussin M."/>
            <person name="Gibbons S.M."/>
            <person name="Avila-Pacheco J."/>
            <person name="Jiang X."/>
            <person name="Kearney S.M."/>
            <person name="Perrotta A.R."/>
            <person name="Berdy B."/>
            <person name="Zhao S."/>
            <person name="Lieberman T.D."/>
            <person name="Swanson P.K."/>
            <person name="Smith M."/>
            <person name="Roesemann S."/>
            <person name="Alexander J.E."/>
            <person name="Rich S.A."/>
            <person name="Livny J."/>
            <person name="Vlamakis H."/>
            <person name="Clish C."/>
            <person name="Bullock K."/>
            <person name="Deik A."/>
            <person name="Scott J."/>
            <person name="Pierce K.A."/>
            <person name="Xavier R.J."/>
            <person name="Alm E.J."/>
        </authorList>
    </citation>
    <scope>NUCLEOTIDE SEQUENCE [LARGE SCALE GENOMIC DNA]</scope>
    <source>
        <strain evidence="15 18">BIOML-A2</strain>
    </source>
</reference>
<dbReference type="InterPro" id="IPR047867">
    <property type="entry name" value="Ribosomal_uL22_bac/org-type"/>
</dbReference>
<dbReference type="GO" id="GO:0003735">
    <property type="term" value="F:structural constituent of ribosome"/>
    <property type="evidence" value="ECO:0007669"/>
    <property type="project" value="InterPro"/>
</dbReference>
<evidence type="ECO:0000256" key="3">
    <source>
        <dbReference type="ARBA" id="ARBA00011838"/>
    </source>
</evidence>
<dbReference type="Pfam" id="PF00237">
    <property type="entry name" value="Ribosomal_L22"/>
    <property type="match status" value="1"/>
</dbReference>
<dbReference type="RefSeq" id="WP_021659680.1">
    <property type="nucleotide sequence ID" value="NZ_FQVY01000003.1"/>
</dbReference>
<dbReference type="Proteomes" id="UP001205063">
    <property type="component" value="Unassembled WGS sequence"/>
</dbReference>
<organism evidence="16 17">
    <name type="scientific">Bittarella massiliensis</name>
    <name type="common">ex Durand et al. 2017</name>
    <dbReference type="NCBI Taxonomy" id="1720313"/>
    <lineage>
        <taxon>Bacteria</taxon>
        <taxon>Bacillati</taxon>
        <taxon>Bacillota</taxon>
        <taxon>Clostridia</taxon>
        <taxon>Eubacteriales</taxon>
        <taxon>Oscillospiraceae</taxon>
        <taxon>Bittarella (ex Durand et al. 2017)</taxon>
    </lineage>
</organism>
<dbReference type="EMBL" id="JANGAB010000003">
    <property type="protein sequence ID" value="MCQ4949423.1"/>
    <property type="molecule type" value="Genomic_DNA"/>
</dbReference>
<dbReference type="InterPro" id="IPR018260">
    <property type="entry name" value="Ribosomal_uL22_CS"/>
</dbReference>
<dbReference type="GO" id="GO:0019843">
    <property type="term" value="F:rRNA binding"/>
    <property type="evidence" value="ECO:0007669"/>
    <property type="project" value="UniProtKB-UniRule"/>
</dbReference>
<evidence type="ECO:0000256" key="6">
    <source>
        <dbReference type="ARBA" id="ARBA00022980"/>
    </source>
</evidence>
<dbReference type="NCBIfam" id="TIGR01044">
    <property type="entry name" value="rplV_bact"/>
    <property type="match status" value="1"/>
</dbReference>
<evidence type="ECO:0000256" key="8">
    <source>
        <dbReference type="ARBA" id="ARBA00025084"/>
    </source>
</evidence>
<dbReference type="PROSITE" id="PS00464">
    <property type="entry name" value="RIBOSOMAL_L22"/>
    <property type="match status" value="1"/>
</dbReference>
<proteinExistence type="inferred from homology"/>